<dbReference type="Proteomes" id="UP000220106">
    <property type="component" value="Unassembled WGS sequence"/>
</dbReference>
<evidence type="ECO:0000256" key="4">
    <source>
        <dbReference type="ARBA" id="ARBA00022823"/>
    </source>
</evidence>
<dbReference type="SUPFAM" id="SSF52777">
    <property type="entry name" value="CoA-dependent acyltransferases"/>
    <property type="match status" value="1"/>
</dbReference>
<dbReference type="InterPro" id="IPR004167">
    <property type="entry name" value="PSBD"/>
</dbReference>
<dbReference type="PANTHER" id="PTHR43178:SF5">
    <property type="entry name" value="LIPOAMIDE ACYLTRANSFERASE COMPONENT OF BRANCHED-CHAIN ALPHA-KETO ACID DEHYDROGENASE COMPLEX, MITOCHONDRIAL"/>
    <property type="match status" value="1"/>
</dbReference>
<evidence type="ECO:0000256" key="1">
    <source>
        <dbReference type="ARBA" id="ARBA00001938"/>
    </source>
</evidence>
<proteinExistence type="inferred from homology"/>
<evidence type="ECO:0000256" key="7">
    <source>
        <dbReference type="SAM" id="MobiDB-lite"/>
    </source>
</evidence>
<dbReference type="GO" id="GO:0005737">
    <property type="term" value="C:cytoplasm"/>
    <property type="evidence" value="ECO:0007669"/>
    <property type="project" value="TreeGrafter"/>
</dbReference>
<accession>A0AAX0RQD1</accession>
<keyword evidence="4 6" id="KW-0450">Lipoyl</keyword>
<dbReference type="InterPro" id="IPR011053">
    <property type="entry name" value="Single_hybrid_motif"/>
</dbReference>
<dbReference type="Gene3D" id="2.40.50.100">
    <property type="match status" value="1"/>
</dbReference>
<protein>
    <recommendedName>
        <fullName evidence="6">Dihydrolipoamide acetyltransferase component of pyruvate dehydrogenase complex</fullName>
        <ecNumber evidence="6">2.3.1.-</ecNumber>
    </recommendedName>
</protein>
<dbReference type="PROSITE" id="PS51826">
    <property type="entry name" value="PSBD"/>
    <property type="match status" value="1"/>
</dbReference>
<dbReference type="GO" id="GO:0016407">
    <property type="term" value="F:acetyltransferase activity"/>
    <property type="evidence" value="ECO:0007669"/>
    <property type="project" value="TreeGrafter"/>
</dbReference>
<comment type="similarity">
    <text evidence="2 6">Belongs to the 2-oxoacid dehydrogenase family.</text>
</comment>
<dbReference type="GO" id="GO:0031405">
    <property type="term" value="F:lipoic acid binding"/>
    <property type="evidence" value="ECO:0007669"/>
    <property type="project" value="TreeGrafter"/>
</dbReference>
<dbReference type="SUPFAM" id="SSF47005">
    <property type="entry name" value="Peripheral subunit-binding domain of 2-oxo acid dehydrogenase complex"/>
    <property type="match status" value="1"/>
</dbReference>
<evidence type="ECO:0000256" key="3">
    <source>
        <dbReference type="ARBA" id="ARBA00022679"/>
    </source>
</evidence>
<organism evidence="10 11">
    <name type="scientific">Peribacillus butanolivorans</name>
    <dbReference type="NCBI Taxonomy" id="421767"/>
    <lineage>
        <taxon>Bacteria</taxon>
        <taxon>Bacillati</taxon>
        <taxon>Bacillota</taxon>
        <taxon>Bacilli</taxon>
        <taxon>Bacillales</taxon>
        <taxon>Bacillaceae</taxon>
        <taxon>Peribacillus</taxon>
    </lineage>
</organism>
<dbReference type="CDD" id="cd06849">
    <property type="entry name" value="lipoyl_domain"/>
    <property type="match status" value="1"/>
</dbReference>
<feature type="compositionally biased region" description="Basic and acidic residues" evidence="7">
    <location>
        <begin position="149"/>
        <end position="171"/>
    </location>
</feature>
<dbReference type="PROSITE" id="PS50968">
    <property type="entry name" value="BIOTINYL_LIPOYL"/>
    <property type="match status" value="1"/>
</dbReference>
<dbReference type="Pfam" id="PF02817">
    <property type="entry name" value="E3_binding"/>
    <property type="match status" value="1"/>
</dbReference>
<evidence type="ECO:0000259" key="8">
    <source>
        <dbReference type="PROSITE" id="PS50968"/>
    </source>
</evidence>
<dbReference type="FunFam" id="3.30.559.10:FF:000040">
    <property type="entry name" value="Dihydrolipoamide acetyltransferase component of pyruvate dehydrogenase complex"/>
    <property type="match status" value="1"/>
</dbReference>
<evidence type="ECO:0000259" key="9">
    <source>
        <dbReference type="PROSITE" id="PS51826"/>
    </source>
</evidence>
<comment type="cofactor">
    <cofactor evidence="1 6">
        <name>(R)-lipoate</name>
        <dbReference type="ChEBI" id="CHEBI:83088"/>
    </cofactor>
</comment>
<dbReference type="Pfam" id="PF00364">
    <property type="entry name" value="Biotin_lipoyl"/>
    <property type="match status" value="1"/>
</dbReference>
<feature type="domain" description="Lipoyl-binding" evidence="8">
    <location>
        <begin position="2"/>
        <end position="77"/>
    </location>
</feature>
<name>A0AAX0RQD1_9BACI</name>
<dbReference type="EMBL" id="NUEQ01000116">
    <property type="protein sequence ID" value="PEJ25827.1"/>
    <property type="molecule type" value="Genomic_DNA"/>
</dbReference>
<reference evidence="10 11" key="1">
    <citation type="submission" date="2017-09" db="EMBL/GenBank/DDBJ databases">
        <title>Large-scale bioinformatics analysis of Bacillus genomes uncovers conserved roles of natural products in bacterial physiology.</title>
        <authorList>
            <consortium name="Agbiome Team Llc"/>
            <person name="Bleich R.M."/>
            <person name="Kirk G.J."/>
            <person name="Santa Maria K.C."/>
            <person name="Allen S.E."/>
            <person name="Farag S."/>
            <person name="Shank E.A."/>
            <person name="Bowers A."/>
        </authorList>
    </citation>
    <scope>NUCLEOTIDE SEQUENCE [LARGE SCALE GENOMIC DNA]</scope>
    <source>
        <strain evidence="10 11">AFS003229</strain>
    </source>
</reference>
<dbReference type="AlphaFoldDB" id="A0AAX0RQD1"/>
<evidence type="ECO:0000256" key="6">
    <source>
        <dbReference type="RuleBase" id="RU003423"/>
    </source>
</evidence>
<sequence>MAVEVVMPKLGMAMKEGTVSEWSKGVGDTVEKGEAIASINSEKIEMDIESPSEGTILNIAVPEGQGVPPGTVICYIGNPNENVMVNEPVAEEIKPENHKKETPKNPDLPNLPISKNVDRVMITPVARKMAQAANLDIEKIQGTGPGGRITKDDVQKAIKRPESKPENKKDSTLIPAQSIEKTQEIPVNGMRKIIATRMQDSLQSSAQLTLTMKADVTALIKLQRQATEIIQKHDDSKLTVTDFVAKAVVHSLKDHPKMNSAYVEDKIHLFEHVHLGLAVALEKGLVVPVIRNADACSLRQISKKGKELAKLAREGQLPSEEMNGSTFTISNLGAYGVEHFTPILNTPETGILGIGSAYDTPLYIEDTLERRTILPLSLTFDHRVLDGAPASAFLQTIKRYLEEPMTMLL</sequence>
<dbReference type="RefSeq" id="WP_098177952.1">
    <property type="nucleotide sequence ID" value="NZ_NUEQ01000116.1"/>
</dbReference>
<dbReference type="InterPro" id="IPR023213">
    <property type="entry name" value="CAT-like_dom_sf"/>
</dbReference>
<dbReference type="InterPro" id="IPR001078">
    <property type="entry name" value="2-oxoacid_DH_actylTfrase"/>
</dbReference>
<dbReference type="Gene3D" id="3.30.559.10">
    <property type="entry name" value="Chloramphenicol acetyltransferase-like domain"/>
    <property type="match status" value="1"/>
</dbReference>
<evidence type="ECO:0000256" key="5">
    <source>
        <dbReference type="ARBA" id="ARBA00023315"/>
    </source>
</evidence>
<evidence type="ECO:0000313" key="11">
    <source>
        <dbReference type="Proteomes" id="UP000220106"/>
    </source>
</evidence>
<keyword evidence="3 6" id="KW-0808">Transferase</keyword>
<feature type="region of interest" description="Disordered" evidence="7">
    <location>
        <begin position="141"/>
        <end position="172"/>
    </location>
</feature>
<dbReference type="InterPro" id="IPR050743">
    <property type="entry name" value="2-oxoacid_DH_E2_comp"/>
</dbReference>
<dbReference type="SUPFAM" id="SSF51230">
    <property type="entry name" value="Single hybrid motif"/>
    <property type="match status" value="1"/>
</dbReference>
<evidence type="ECO:0000256" key="2">
    <source>
        <dbReference type="ARBA" id="ARBA00007317"/>
    </source>
</evidence>
<dbReference type="InterPro" id="IPR000089">
    <property type="entry name" value="Biotin_lipoyl"/>
</dbReference>
<feature type="domain" description="Peripheral subunit-binding (PSBD)" evidence="9">
    <location>
        <begin position="121"/>
        <end position="158"/>
    </location>
</feature>
<dbReference type="InterPro" id="IPR036625">
    <property type="entry name" value="E3-bd_dom_sf"/>
</dbReference>
<comment type="caution">
    <text evidence="10">The sequence shown here is derived from an EMBL/GenBank/DDBJ whole genome shotgun (WGS) entry which is preliminary data.</text>
</comment>
<dbReference type="Pfam" id="PF00198">
    <property type="entry name" value="2-oxoacid_dh"/>
    <property type="match status" value="1"/>
</dbReference>
<dbReference type="PANTHER" id="PTHR43178">
    <property type="entry name" value="DIHYDROLIPOAMIDE ACETYLTRANSFERASE COMPONENT OF PYRUVATE DEHYDROGENASE COMPLEX"/>
    <property type="match status" value="1"/>
</dbReference>
<gene>
    <name evidence="10" type="ORF">CN689_26120</name>
</gene>
<evidence type="ECO:0000313" key="10">
    <source>
        <dbReference type="EMBL" id="PEJ25827.1"/>
    </source>
</evidence>
<dbReference type="EC" id="2.3.1.-" evidence="6"/>
<dbReference type="Gene3D" id="4.10.320.10">
    <property type="entry name" value="E3-binding domain"/>
    <property type="match status" value="1"/>
</dbReference>
<keyword evidence="5 6" id="KW-0012">Acyltransferase</keyword>